<feature type="domain" description="C2H2-type" evidence="3">
    <location>
        <begin position="634"/>
        <end position="657"/>
    </location>
</feature>
<dbReference type="EMBL" id="JAGTJS010000010">
    <property type="protein sequence ID" value="KAH7254733.1"/>
    <property type="molecule type" value="Genomic_DNA"/>
</dbReference>
<organism evidence="4 5">
    <name type="scientific">Fusarium solani</name>
    <name type="common">Filamentous fungus</name>
    <dbReference type="NCBI Taxonomy" id="169388"/>
    <lineage>
        <taxon>Eukaryota</taxon>
        <taxon>Fungi</taxon>
        <taxon>Dikarya</taxon>
        <taxon>Ascomycota</taxon>
        <taxon>Pezizomycotina</taxon>
        <taxon>Sordariomycetes</taxon>
        <taxon>Hypocreomycetidae</taxon>
        <taxon>Hypocreales</taxon>
        <taxon>Nectriaceae</taxon>
        <taxon>Fusarium</taxon>
        <taxon>Fusarium solani species complex</taxon>
    </lineage>
</organism>
<reference evidence="4" key="1">
    <citation type="journal article" date="2021" name="Nat. Commun.">
        <title>Genetic determinants of endophytism in the Arabidopsis root mycobiome.</title>
        <authorList>
            <person name="Mesny F."/>
            <person name="Miyauchi S."/>
            <person name="Thiergart T."/>
            <person name="Pickel B."/>
            <person name="Atanasova L."/>
            <person name="Karlsson M."/>
            <person name="Huettel B."/>
            <person name="Barry K.W."/>
            <person name="Haridas S."/>
            <person name="Chen C."/>
            <person name="Bauer D."/>
            <person name="Andreopoulos W."/>
            <person name="Pangilinan J."/>
            <person name="LaButti K."/>
            <person name="Riley R."/>
            <person name="Lipzen A."/>
            <person name="Clum A."/>
            <person name="Drula E."/>
            <person name="Henrissat B."/>
            <person name="Kohler A."/>
            <person name="Grigoriev I.V."/>
            <person name="Martin F.M."/>
            <person name="Hacquard S."/>
        </authorList>
    </citation>
    <scope>NUCLEOTIDE SEQUENCE</scope>
    <source>
        <strain evidence="4">FSSC 5 MPI-SDFR-AT-0091</strain>
    </source>
</reference>
<feature type="region of interest" description="Disordered" evidence="1">
    <location>
        <begin position="1"/>
        <end position="32"/>
    </location>
</feature>
<dbReference type="Proteomes" id="UP000736672">
    <property type="component" value="Unassembled WGS sequence"/>
</dbReference>
<evidence type="ECO:0000313" key="5">
    <source>
        <dbReference type="Proteomes" id="UP000736672"/>
    </source>
</evidence>
<proteinExistence type="predicted"/>
<sequence>MPTVKHLDDAPPNPAGPRLDKASANESADEATPDVANGMFEQGCLYYPDSARGLPMFRTVESTNTSVSIRDSFGEGVYIDNNRSDMLCSTDCHCYQLVPLNFAFIVYKSPVSTEIEVLNKALENTLIDVLGRDKRLSLFDRDVWNSADLLDQYDCLEKRLKNVIYAPVGSVIAQPFLPLRLLVNGFLAQEYEVILPVPQHMDPSDILWDVLPQNVRSSMREFNLFEAARDSDIGELLSTQVVVDRLSYQISEALSENQANKELPDNIVNVNGHDVRGNEEGETALPKAAENEGNSVVPFQMEKGAYLHAKDNSVAALTHNHSSGARARSYKPATNDDKQLLVKPKQQPRIKSPREAKAAVRAFFIRQYSKVRQHRIFEQVRGRFSNSTKAWRFGMEALEKISHGYTPQELGMTMAILCVCKAVVAALHAHDTSHCLSYDSIFERDLPRWVPLFDGRDRDLFNDAALNIWKMKWYMWETPSNLDYHDLFQRAERLTADLIATVGHLLALPTFAKQWKSGKIKQRPSRKKQRPPKDPDPGGLSIGTESTQHRETATVGRARPRKSLLWAKLMAGAIFSMLLIFLLWLYDMATGTPATTNTAEWYDSRRQSRKSPVAGSRSGRGRFQVDDKPRPWKCRDSECDKRYTRKEYANRHYENCHGPMLERGTFCVECEKTYNTQYFRKHRCNKNKPLNRS</sequence>
<dbReference type="InterPro" id="IPR013087">
    <property type="entry name" value="Znf_C2H2_type"/>
</dbReference>
<keyword evidence="5" id="KW-1185">Reference proteome</keyword>
<comment type="caution">
    <text evidence="4">The sequence shown here is derived from an EMBL/GenBank/DDBJ whole genome shotgun (WGS) entry which is preliminary data.</text>
</comment>
<feature type="compositionally biased region" description="Basic residues" evidence="1">
    <location>
        <begin position="517"/>
        <end position="530"/>
    </location>
</feature>
<evidence type="ECO:0000259" key="3">
    <source>
        <dbReference type="PROSITE" id="PS00028"/>
    </source>
</evidence>
<evidence type="ECO:0000256" key="1">
    <source>
        <dbReference type="SAM" id="MobiDB-lite"/>
    </source>
</evidence>
<keyword evidence="2" id="KW-1133">Transmembrane helix</keyword>
<evidence type="ECO:0000313" key="4">
    <source>
        <dbReference type="EMBL" id="KAH7254733.1"/>
    </source>
</evidence>
<dbReference type="OrthoDB" id="539213at2759"/>
<keyword evidence="2" id="KW-0812">Transmembrane</keyword>
<gene>
    <name evidence="4" type="ORF">B0J15DRAFT_526178</name>
</gene>
<feature type="transmembrane region" description="Helical" evidence="2">
    <location>
        <begin position="565"/>
        <end position="586"/>
    </location>
</feature>
<protein>
    <recommendedName>
        <fullName evidence="3">C2H2-type domain-containing protein</fullName>
    </recommendedName>
</protein>
<dbReference type="PROSITE" id="PS00028">
    <property type="entry name" value="ZINC_FINGER_C2H2_1"/>
    <property type="match status" value="1"/>
</dbReference>
<name>A0A9P9HBY6_FUSSL</name>
<feature type="region of interest" description="Disordered" evidence="1">
    <location>
        <begin position="517"/>
        <end position="555"/>
    </location>
</feature>
<accession>A0A9P9HBY6</accession>
<evidence type="ECO:0000256" key="2">
    <source>
        <dbReference type="SAM" id="Phobius"/>
    </source>
</evidence>
<dbReference type="AlphaFoldDB" id="A0A9P9HBY6"/>
<keyword evidence="2" id="KW-0472">Membrane</keyword>
<feature type="region of interest" description="Disordered" evidence="1">
    <location>
        <begin position="600"/>
        <end position="630"/>
    </location>
</feature>